<sequence length="111" mass="10734">MSTSYGVAIILAVLSVVITVASGASALRAQQTLTAAADLTAISAAAVYLSGDADPCSTARVVARNNGAVLEGCNLSTADETVTVTVSRASITSSLAAASMTTVTATAGPAG</sequence>
<dbReference type="AlphaFoldDB" id="A0A9D1RX20"/>
<evidence type="ECO:0000313" key="1">
    <source>
        <dbReference type="EMBL" id="HIW95883.1"/>
    </source>
</evidence>
<dbReference type="Proteomes" id="UP000824189">
    <property type="component" value="Unassembled WGS sequence"/>
</dbReference>
<name>A0A9D1RX20_9CORY</name>
<evidence type="ECO:0000313" key="2">
    <source>
        <dbReference type="Proteomes" id="UP000824189"/>
    </source>
</evidence>
<dbReference type="InterPro" id="IPR021202">
    <property type="entry name" value="Rv3654c-like"/>
</dbReference>
<accession>A0A9D1RX20</accession>
<protein>
    <submittedName>
        <fullName evidence="1">Flp pilus-assembly TadE/G-like family protein</fullName>
    </submittedName>
</protein>
<dbReference type="NCBIfam" id="TIGR03816">
    <property type="entry name" value="tadE_like_DECH"/>
    <property type="match status" value="1"/>
</dbReference>
<organism evidence="1 2">
    <name type="scientific">Candidatus Corynebacterium gallistercoris</name>
    <dbReference type="NCBI Taxonomy" id="2838530"/>
    <lineage>
        <taxon>Bacteria</taxon>
        <taxon>Bacillati</taxon>
        <taxon>Actinomycetota</taxon>
        <taxon>Actinomycetes</taxon>
        <taxon>Mycobacteriales</taxon>
        <taxon>Corynebacteriaceae</taxon>
        <taxon>Corynebacterium</taxon>
    </lineage>
</organism>
<proteinExistence type="predicted"/>
<comment type="caution">
    <text evidence="1">The sequence shown here is derived from an EMBL/GenBank/DDBJ whole genome shotgun (WGS) entry which is preliminary data.</text>
</comment>
<dbReference type="EMBL" id="DXFZ01000061">
    <property type="protein sequence ID" value="HIW95883.1"/>
    <property type="molecule type" value="Genomic_DNA"/>
</dbReference>
<reference evidence="1" key="2">
    <citation type="submission" date="2021-04" db="EMBL/GenBank/DDBJ databases">
        <authorList>
            <person name="Gilroy R."/>
        </authorList>
    </citation>
    <scope>NUCLEOTIDE SEQUENCE</scope>
    <source>
        <strain evidence="1">4376</strain>
    </source>
</reference>
<reference evidence="1" key="1">
    <citation type="journal article" date="2021" name="PeerJ">
        <title>Extensive microbial diversity within the chicken gut microbiome revealed by metagenomics and culture.</title>
        <authorList>
            <person name="Gilroy R."/>
            <person name="Ravi A."/>
            <person name="Getino M."/>
            <person name="Pursley I."/>
            <person name="Horton D.L."/>
            <person name="Alikhan N.F."/>
            <person name="Baker D."/>
            <person name="Gharbi K."/>
            <person name="Hall N."/>
            <person name="Watson M."/>
            <person name="Adriaenssens E.M."/>
            <person name="Foster-Nyarko E."/>
            <person name="Jarju S."/>
            <person name="Secka A."/>
            <person name="Antonio M."/>
            <person name="Oren A."/>
            <person name="Chaudhuri R.R."/>
            <person name="La Ragione R."/>
            <person name="Hildebrand F."/>
            <person name="Pallen M.J."/>
        </authorList>
    </citation>
    <scope>NUCLEOTIDE SEQUENCE</scope>
    <source>
        <strain evidence="1">4376</strain>
    </source>
</reference>
<gene>
    <name evidence="1" type="ORF">H9867_05285</name>
</gene>